<accession>A0A1U9KIR2</accession>
<dbReference type="EMBL" id="CP014692">
    <property type="protein sequence ID" value="AQS85646.1"/>
    <property type="molecule type" value="Genomic_DNA"/>
</dbReference>
<dbReference type="OrthoDB" id="9790710at2"/>
<dbReference type="GO" id="GO:0016757">
    <property type="term" value="F:glycosyltransferase activity"/>
    <property type="evidence" value="ECO:0007669"/>
    <property type="project" value="UniProtKB-KW"/>
</dbReference>
<dbReference type="RefSeq" id="WP_077813694.1">
    <property type="nucleotide sequence ID" value="NZ_CP014692.1"/>
</dbReference>
<proteinExistence type="predicted"/>
<evidence type="ECO:0000313" key="2">
    <source>
        <dbReference type="EMBL" id="AQS85646.1"/>
    </source>
</evidence>
<evidence type="ECO:0000259" key="1">
    <source>
        <dbReference type="Pfam" id="PF13579"/>
    </source>
</evidence>
<dbReference type="Gene3D" id="3.40.50.2000">
    <property type="entry name" value="Glycogen Phosphorylase B"/>
    <property type="match status" value="2"/>
</dbReference>
<reference evidence="2 3" key="1">
    <citation type="submission" date="2016-03" db="EMBL/GenBank/DDBJ databases">
        <title>Acetic acid bacteria sequencing.</title>
        <authorList>
            <person name="Brandt J."/>
            <person name="Jakob F."/>
            <person name="Vogel R.F."/>
        </authorList>
    </citation>
    <scope>NUCLEOTIDE SEQUENCE [LARGE SCALE GENOMIC DNA]</scope>
    <source>
        <strain evidence="2 3">TMW2.1153</strain>
    </source>
</reference>
<name>A0A1U9KIR2_ACEAC</name>
<protein>
    <submittedName>
        <fullName evidence="2">Mannosyltransferase</fullName>
    </submittedName>
</protein>
<dbReference type="Proteomes" id="UP000188937">
    <property type="component" value="Chromosome"/>
</dbReference>
<dbReference type="AlphaFoldDB" id="A0A1U9KIR2"/>
<dbReference type="SUPFAM" id="SSF53756">
    <property type="entry name" value="UDP-Glycosyltransferase/glycogen phosphorylase"/>
    <property type="match status" value="1"/>
</dbReference>
<dbReference type="PANTHER" id="PTHR12526">
    <property type="entry name" value="GLYCOSYLTRANSFERASE"/>
    <property type="match status" value="1"/>
</dbReference>
<dbReference type="Pfam" id="PF13692">
    <property type="entry name" value="Glyco_trans_1_4"/>
    <property type="match status" value="1"/>
</dbReference>
<dbReference type="CDD" id="cd03801">
    <property type="entry name" value="GT4_PimA-like"/>
    <property type="match status" value="1"/>
</dbReference>
<gene>
    <name evidence="2" type="ORF">A0U92_13660</name>
</gene>
<keyword evidence="3" id="KW-1185">Reference proteome</keyword>
<sequence length="386" mass="42101">MIKRVLVWQWGRRGGGPRFGLNLAQAVDRLPGREVMLCLSRRAEILTAPGFPRDRMTVWQVETYGSLGGLLVRLLGAPVIILRLLKRIRLWKPDLAICAMTGPLDLLMACALRCAGVPLIVVVHDAVPHPGDGFPLQHTLQALLIRQAQGIVALTHHVATQLREQVGLREREIMVASLPPFDYPTVQRNGSGMQPVERQPGPVRLLMFGRLLAYKGLDLLLEALKRLPPVLEFEFRIVGSGPDSDELRKLSALPHVSVENRWVEEDGIASVIGWADVMVLPYREASQSGVGAVAIAAGKQVLATCVGGLEEQFSGLPGVVLCDVNVSALAGALETLIAAGPALPARPARQTDILWERMAANMLADVEKCRRLQVARQERAVVTPFS</sequence>
<keyword evidence="2" id="KW-0808">Transferase</keyword>
<feature type="domain" description="Glycosyltransferase subfamily 4-like N-terminal" evidence="1">
    <location>
        <begin position="21"/>
        <end position="175"/>
    </location>
</feature>
<dbReference type="Pfam" id="PF13579">
    <property type="entry name" value="Glyco_trans_4_4"/>
    <property type="match status" value="1"/>
</dbReference>
<organism evidence="2 3">
    <name type="scientific">Acetobacter aceti</name>
    <dbReference type="NCBI Taxonomy" id="435"/>
    <lineage>
        <taxon>Bacteria</taxon>
        <taxon>Pseudomonadati</taxon>
        <taxon>Pseudomonadota</taxon>
        <taxon>Alphaproteobacteria</taxon>
        <taxon>Acetobacterales</taxon>
        <taxon>Acetobacteraceae</taxon>
        <taxon>Acetobacter</taxon>
        <taxon>Acetobacter subgen. Acetobacter</taxon>
    </lineage>
</organism>
<evidence type="ECO:0000313" key="3">
    <source>
        <dbReference type="Proteomes" id="UP000188937"/>
    </source>
</evidence>
<dbReference type="KEGG" id="aace:A0U92_13660"/>
<keyword evidence="2" id="KW-0328">Glycosyltransferase</keyword>
<dbReference type="InterPro" id="IPR028098">
    <property type="entry name" value="Glyco_trans_4-like_N"/>
</dbReference>
<dbReference type="STRING" id="435.A0U92_13660"/>